<evidence type="ECO:0000313" key="1">
    <source>
        <dbReference type="EMBL" id="MFD1608180.1"/>
    </source>
</evidence>
<proteinExistence type="predicted"/>
<name>A0ABW4HTY4_9BACI</name>
<sequence>MKTFKLKQLHIVDLESDTYEYTSVPLLDGLIINREDNENRWLVEAYVEGRQMPYFQDLKSKYEELIIHVRITTESNELATCIASIIGINKIGDHMNVLLLGKMVDRRTAKLENELVKLTNEDYRGEELLKKFKSDF</sequence>
<keyword evidence="2" id="KW-1185">Reference proteome</keyword>
<dbReference type="Pfam" id="PF14183">
    <property type="entry name" value="YwpF"/>
    <property type="match status" value="1"/>
</dbReference>
<organism evidence="1 2">
    <name type="scientific">Oceanobacillus luteolus</name>
    <dbReference type="NCBI Taxonomy" id="1274358"/>
    <lineage>
        <taxon>Bacteria</taxon>
        <taxon>Bacillati</taxon>
        <taxon>Bacillota</taxon>
        <taxon>Bacilli</taxon>
        <taxon>Bacillales</taxon>
        <taxon>Bacillaceae</taxon>
        <taxon>Oceanobacillus</taxon>
    </lineage>
</organism>
<accession>A0ABW4HTY4</accession>
<dbReference type="InterPro" id="IPR025573">
    <property type="entry name" value="YwpF"/>
</dbReference>
<evidence type="ECO:0000313" key="2">
    <source>
        <dbReference type="Proteomes" id="UP001597221"/>
    </source>
</evidence>
<protein>
    <submittedName>
        <fullName evidence="1">YwpF family protein</fullName>
    </submittedName>
</protein>
<dbReference type="Proteomes" id="UP001597221">
    <property type="component" value="Unassembled WGS sequence"/>
</dbReference>
<gene>
    <name evidence="1" type="ORF">ACFSBH_10985</name>
</gene>
<dbReference type="RefSeq" id="WP_379597489.1">
    <property type="nucleotide sequence ID" value="NZ_JBHUDE010000047.1"/>
</dbReference>
<comment type="caution">
    <text evidence="1">The sequence shown here is derived from an EMBL/GenBank/DDBJ whole genome shotgun (WGS) entry which is preliminary data.</text>
</comment>
<reference evidence="2" key="1">
    <citation type="journal article" date="2019" name="Int. J. Syst. Evol. Microbiol.">
        <title>The Global Catalogue of Microorganisms (GCM) 10K type strain sequencing project: providing services to taxonomists for standard genome sequencing and annotation.</title>
        <authorList>
            <consortium name="The Broad Institute Genomics Platform"/>
            <consortium name="The Broad Institute Genome Sequencing Center for Infectious Disease"/>
            <person name="Wu L."/>
            <person name="Ma J."/>
        </authorList>
    </citation>
    <scope>NUCLEOTIDE SEQUENCE [LARGE SCALE GENOMIC DNA]</scope>
    <source>
        <strain evidence="2">CGMCC 1.12376</strain>
    </source>
</reference>
<dbReference type="EMBL" id="JBHUDE010000047">
    <property type="protein sequence ID" value="MFD1608180.1"/>
    <property type="molecule type" value="Genomic_DNA"/>
</dbReference>